<feature type="transmembrane region" description="Helical" evidence="2">
    <location>
        <begin position="130"/>
        <end position="153"/>
    </location>
</feature>
<feature type="compositionally biased region" description="Basic and acidic residues" evidence="1">
    <location>
        <begin position="195"/>
        <end position="207"/>
    </location>
</feature>
<organism evidence="4 5">
    <name type="scientific">Cirrhinus molitorella</name>
    <name type="common">mud carp</name>
    <dbReference type="NCBI Taxonomy" id="172907"/>
    <lineage>
        <taxon>Eukaryota</taxon>
        <taxon>Metazoa</taxon>
        <taxon>Chordata</taxon>
        <taxon>Craniata</taxon>
        <taxon>Vertebrata</taxon>
        <taxon>Euteleostomi</taxon>
        <taxon>Actinopterygii</taxon>
        <taxon>Neopterygii</taxon>
        <taxon>Teleostei</taxon>
        <taxon>Ostariophysi</taxon>
        <taxon>Cypriniformes</taxon>
        <taxon>Cyprinidae</taxon>
        <taxon>Labeoninae</taxon>
        <taxon>Labeonini</taxon>
        <taxon>Cirrhinus</taxon>
    </lineage>
</organism>
<accession>A0ABR3MAX9</accession>
<evidence type="ECO:0000256" key="2">
    <source>
        <dbReference type="SAM" id="Phobius"/>
    </source>
</evidence>
<keyword evidence="2" id="KW-1133">Transmembrane helix</keyword>
<gene>
    <name evidence="4" type="ORF">QQF64_007553</name>
</gene>
<name>A0ABR3MAX9_9TELE</name>
<dbReference type="InterPro" id="IPR036179">
    <property type="entry name" value="Ig-like_dom_sf"/>
</dbReference>
<sequence length="215" mass="24491">MMLIFGLMLLLQTASCVERNCRFNQSDPCNTALGDKLKLEMVQETGKYNLTIKKTNSLLYDPVCRIKNDKIRVSECDLYNQRSEVRYINGILIITNVIREDSGNYILILVSSDGTELHKYLQVNVEAPSVILIILGCFAVILIVLAAIAFYVYKKKNHLKPTPNEESATTDPQTNKNVKKEQELHYGEVTFANRKVEQQPSKSKEECVYAQVQPR</sequence>
<keyword evidence="5" id="KW-1185">Reference proteome</keyword>
<dbReference type="Proteomes" id="UP001558613">
    <property type="component" value="Unassembled WGS sequence"/>
</dbReference>
<evidence type="ECO:0000256" key="1">
    <source>
        <dbReference type="SAM" id="MobiDB-lite"/>
    </source>
</evidence>
<proteinExistence type="predicted"/>
<dbReference type="Gene3D" id="2.60.40.10">
    <property type="entry name" value="Immunoglobulins"/>
    <property type="match status" value="1"/>
</dbReference>
<dbReference type="SUPFAM" id="SSF48726">
    <property type="entry name" value="Immunoglobulin"/>
    <property type="match status" value="1"/>
</dbReference>
<protein>
    <submittedName>
        <fullName evidence="4">Uncharacterized protein</fullName>
    </submittedName>
</protein>
<comment type="caution">
    <text evidence="4">The sequence shown here is derived from an EMBL/GenBank/DDBJ whole genome shotgun (WGS) entry which is preliminary data.</text>
</comment>
<evidence type="ECO:0000313" key="5">
    <source>
        <dbReference type="Proteomes" id="UP001558613"/>
    </source>
</evidence>
<keyword evidence="2" id="KW-0812">Transmembrane</keyword>
<dbReference type="EMBL" id="JAYMGO010000014">
    <property type="protein sequence ID" value="KAL1262288.1"/>
    <property type="molecule type" value="Genomic_DNA"/>
</dbReference>
<feature type="signal peptide" evidence="3">
    <location>
        <begin position="1"/>
        <end position="16"/>
    </location>
</feature>
<evidence type="ECO:0000256" key="3">
    <source>
        <dbReference type="SAM" id="SignalP"/>
    </source>
</evidence>
<evidence type="ECO:0000313" key="4">
    <source>
        <dbReference type="EMBL" id="KAL1262288.1"/>
    </source>
</evidence>
<feature type="region of interest" description="Disordered" evidence="1">
    <location>
        <begin position="160"/>
        <end position="179"/>
    </location>
</feature>
<keyword evidence="2" id="KW-0472">Membrane</keyword>
<feature type="chain" id="PRO_5045833354" evidence="3">
    <location>
        <begin position="17"/>
        <end position="215"/>
    </location>
</feature>
<dbReference type="InterPro" id="IPR013783">
    <property type="entry name" value="Ig-like_fold"/>
</dbReference>
<feature type="compositionally biased region" description="Polar residues" evidence="1">
    <location>
        <begin position="164"/>
        <end position="176"/>
    </location>
</feature>
<reference evidence="4 5" key="1">
    <citation type="submission" date="2023-09" db="EMBL/GenBank/DDBJ databases">
        <authorList>
            <person name="Wang M."/>
        </authorList>
    </citation>
    <scope>NUCLEOTIDE SEQUENCE [LARGE SCALE GENOMIC DNA]</scope>
    <source>
        <strain evidence="4">GT-2023</strain>
        <tissue evidence="4">Liver</tissue>
    </source>
</reference>
<feature type="region of interest" description="Disordered" evidence="1">
    <location>
        <begin position="195"/>
        <end position="215"/>
    </location>
</feature>
<keyword evidence="3" id="KW-0732">Signal</keyword>